<dbReference type="OrthoDB" id="429427at2759"/>
<sequence length="98" mass="11100">MYVIDLLRDELGIRIVNGREAEAIGARPGDSDSDDEIPGQHKFRPKGAKAPQSLDPWKKILQSKKVTGLHNCICLNNLFSVTQILPHNSCKCWQLFQW</sequence>
<feature type="region of interest" description="Disordered" evidence="1">
    <location>
        <begin position="24"/>
        <end position="52"/>
    </location>
</feature>
<keyword evidence="3" id="KW-1185">Reference proteome</keyword>
<name>A0A5B7JIL4_PORTR</name>
<protein>
    <submittedName>
        <fullName evidence="2">Uncharacterized protein</fullName>
    </submittedName>
</protein>
<comment type="caution">
    <text evidence="2">The sequence shown here is derived from an EMBL/GenBank/DDBJ whole genome shotgun (WGS) entry which is preliminary data.</text>
</comment>
<proteinExistence type="predicted"/>
<evidence type="ECO:0000313" key="2">
    <source>
        <dbReference type="EMBL" id="MPC92838.1"/>
    </source>
</evidence>
<organism evidence="2 3">
    <name type="scientific">Portunus trituberculatus</name>
    <name type="common">Swimming crab</name>
    <name type="synonym">Neptunus trituberculatus</name>
    <dbReference type="NCBI Taxonomy" id="210409"/>
    <lineage>
        <taxon>Eukaryota</taxon>
        <taxon>Metazoa</taxon>
        <taxon>Ecdysozoa</taxon>
        <taxon>Arthropoda</taxon>
        <taxon>Crustacea</taxon>
        <taxon>Multicrustacea</taxon>
        <taxon>Malacostraca</taxon>
        <taxon>Eumalacostraca</taxon>
        <taxon>Eucarida</taxon>
        <taxon>Decapoda</taxon>
        <taxon>Pleocyemata</taxon>
        <taxon>Brachyura</taxon>
        <taxon>Eubrachyura</taxon>
        <taxon>Portunoidea</taxon>
        <taxon>Portunidae</taxon>
        <taxon>Portuninae</taxon>
        <taxon>Portunus</taxon>
    </lineage>
</organism>
<dbReference type="Proteomes" id="UP000324222">
    <property type="component" value="Unassembled WGS sequence"/>
</dbReference>
<gene>
    <name evidence="2" type="ORF">E2C01_087948</name>
</gene>
<reference evidence="2 3" key="1">
    <citation type="submission" date="2019-05" db="EMBL/GenBank/DDBJ databases">
        <title>Another draft genome of Portunus trituberculatus and its Hox gene families provides insights of decapod evolution.</title>
        <authorList>
            <person name="Jeong J.-H."/>
            <person name="Song I."/>
            <person name="Kim S."/>
            <person name="Choi T."/>
            <person name="Kim D."/>
            <person name="Ryu S."/>
            <person name="Kim W."/>
        </authorList>
    </citation>
    <scope>NUCLEOTIDE SEQUENCE [LARGE SCALE GENOMIC DNA]</scope>
    <source>
        <tissue evidence="2">Muscle</tissue>
    </source>
</reference>
<accession>A0A5B7JIL4</accession>
<evidence type="ECO:0000313" key="3">
    <source>
        <dbReference type="Proteomes" id="UP000324222"/>
    </source>
</evidence>
<dbReference type="EMBL" id="VSRR010092699">
    <property type="protein sequence ID" value="MPC92838.1"/>
    <property type="molecule type" value="Genomic_DNA"/>
</dbReference>
<evidence type="ECO:0000256" key="1">
    <source>
        <dbReference type="SAM" id="MobiDB-lite"/>
    </source>
</evidence>
<dbReference type="AlphaFoldDB" id="A0A5B7JIL4"/>